<name>A0A2P1NGT0_9BURK</name>
<organism evidence="9 10">
    <name type="scientific">Pulveribacter suum</name>
    <dbReference type="NCBI Taxonomy" id="2116657"/>
    <lineage>
        <taxon>Bacteria</taxon>
        <taxon>Pseudomonadati</taxon>
        <taxon>Pseudomonadota</taxon>
        <taxon>Betaproteobacteria</taxon>
        <taxon>Burkholderiales</taxon>
        <taxon>Comamonadaceae</taxon>
        <taxon>Pulveribacter</taxon>
    </lineage>
</organism>
<evidence type="ECO:0000256" key="7">
    <source>
        <dbReference type="ARBA" id="ARBA00023136"/>
    </source>
</evidence>
<feature type="transmembrane region" description="Helical" evidence="8">
    <location>
        <begin position="127"/>
        <end position="149"/>
    </location>
</feature>
<evidence type="ECO:0000256" key="1">
    <source>
        <dbReference type="ARBA" id="ARBA00004429"/>
    </source>
</evidence>
<feature type="transmembrane region" description="Helical" evidence="8">
    <location>
        <begin position="58"/>
        <end position="77"/>
    </location>
</feature>
<evidence type="ECO:0000313" key="9">
    <source>
        <dbReference type="EMBL" id="AVP56266.1"/>
    </source>
</evidence>
<sequence>MDFFAQPYLAFYGKSLLFALIGVLPIINPLASAPLFVDFTRGLSDEARTRLARRIGQNVMVLLTFAMVMGSYVLDFFGVSLPAVRIAGGMVVASIAWRMLNAQQATSDDATQMVNALTEDKASIKAFYPLTFPLTCGPGSISVAIAVGASLHTRRSVTETMFNMAGGLTAAVLLGLLVSLTFRYASRLLHRLGEARKIVFLRLMAFLLLCVGVEIIWNGVQSLVVQLMTTGAVVPAAPTY</sequence>
<evidence type="ECO:0000313" key="10">
    <source>
        <dbReference type="Proteomes" id="UP000241829"/>
    </source>
</evidence>
<dbReference type="EMBL" id="CP027792">
    <property type="protein sequence ID" value="AVP56266.1"/>
    <property type="molecule type" value="Genomic_DNA"/>
</dbReference>
<reference evidence="10" key="1">
    <citation type="submission" date="2018-03" db="EMBL/GenBank/DDBJ databases">
        <title>Genome sequencing of Melaminivora sp. strain SC2-7.</title>
        <authorList>
            <person name="Kim S.-J."/>
            <person name="Heo J."/>
            <person name="Ahn J.-H."/>
            <person name="Kwon S.-W."/>
        </authorList>
    </citation>
    <scope>NUCLEOTIDE SEQUENCE [LARGE SCALE GENOMIC DNA]</scope>
    <source>
        <strain evidence="10">SC2-7</strain>
    </source>
</reference>
<keyword evidence="3" id="KW-1003">Cell membrane</keyword>
<evidence type="ECO:0000256" key="6">
    <source>
        <dbReference type="ARBA" id="ARBA00022989"/>
    </source>
</evidence>
<proteinExistence type="inferred from homology"/>
<evidence type="ECO:0000256" key="4">
    <source>
        <dbReference type="ARBA" id="ARBA00022519"/>
    </source>
</evidence>
<keyword evidence="4" id="KW-0997">Cell inner membrane</keyword>
<dbReference type="GO" id="GO:0005886">
    <property type="term" value="C:plasma membrane"/>
    <property type="evidence" value="ECO:0007669"/>
    <property type="project" value="UniProtKB-SubCell"/>
</dbReference>
<keyword evidence="10" id="KW-1185">Reference proteome</keyword>
<feature type="transmembrane region" description="Helical" evidence="8">
    <location>
        <begin position="16"/>
        <end position="37"/>
    </location>
</feature>
<feature type="transmembrane region" description="Helical" evidence="8">
    <location>
        <begin position="198"/>
        <end position="217"/>
    </location>
</feature>
<feature type="transmembrane region" description="Helical" evidence="8">
    <location>
        <begin position="161"/>
        <end position="186"/>
    </location>
</feature>
<evidence type="ECO:0000256" key="3">
    <source>
        <dbReference type="ARBA" id="ARBA00022475"/>
    </source>
</evidence>
<evidence type="ECO:0000256" key="2">
    <source>
        <dbReference type="ARBA" id="ARBA00009784"/>
    </source>
</evidence>
<protein>
    <recommendedName>
        <fullName evidence="8">UPF0056 membrane protein</fullName>
    </recommendedName>
</protein>
<comment type="subcellular location">
    <subcellularLocation>
        <location evidence="1">Cell inner membrane</location>
        <topology evidence="1">Multi-pass membrane protein</topology>
    </subcellularLocation>
    <subcellularLocation>
        <location evidence="8">Cell membrane</location>
        <topology evidence="8">Multi-pass membrane protein</topology>
    </subcellularLocation>
</comment>
<accession>A0A2P1NGT0</accession>
<gene>
    <name evidence="9" type="ORF">C7H73_00360</name>
</gene>
<keyword evidence="7 8" id="KW-0472">Membrane</keyword>
<dbReference type="AlphaFoldDB" id="A0A2P1NGT0"/>
<evidence type="ECO:0000256" key="5">
    <source>
        <dbReference type="ARBA" id="ARBA00022692"/>
    </source>
</evidence>
<dbReference type="Pfam" id="PF01914">
    <property type="entry name" value="MarC"/>
    <property type="match status" value="1"/>
</dbReference>
<dbReference type="KEGG" id="melm:C7H73_00360"/>
<dbReference type="InterPro" id="IPR002771">
    <property type="entry name" value="Multi_antbiot-R_MarC"/>
</dbReference>
<comment type="caution">
    <text evidence="8">Lacks conserved residue(s) required for the propagation of feature annotation.</text>
</comment>
<keyword evidence="5 8" id="KW-0812">Transmembrane</keyword>
<keyword evidence="6 8" id="KW-1133">Transmembrane helix</keyword>
<dbReference type="Proteomes" id="UP000241829">
    <property type="component" value="Chromosome"/>
</dbReference>
<dbReference type="RefSeq" id="WP_106844829.1">
    <property type="nucleotide sequence ID" value="NZ_CP027792.1"/>
</dbReference>
<dbReference type="NCBIfam" id="TIGR00427">
    <property type="entry name" value="NAAT family transporter"/>
    <property type="match status" value="1"/>
</dbReference>
<dbReference type="OrthoDB" id="21094at2"/>
<comment type="similarity">
    <text evidence="2 8">Belongs to the UPF0056 (MarC) family.</text>
</comment>
<dbReference type="PANTHER" id="PTHR33508">
    <property type="entry name" value="UPF0056 MEMBRANE PROTEIN YHCE"/>
    <property type="match status" value="1"/>
</dbReference>
<evidence type="ECO:0000256" key="8">
    <source>
        <dbReference type="RuleBase" id="RU362048"/>
    </source>
</evidence>
<dbReference type="PANTHER" id="PTHR33508:SF2">
    <property type="entry name" value="UPF0056 INNER MEMBRANE PROTEIN MARC"/>
    <property type="match status" value="1"/>
</dbReference>